<protein>
    <recommendedName>
        <fullName evidence="5">Integrase SSV1 C-terminal domain-containing protein</fullName>
    </recommendedName>
</protein>
<dbReference type="InterPro" id="IPR011010">
    <property type="entry name" value="DNA_brk_join_enz"/>
</dbReference>
<evidence type="ECO:0000313" key="4">
    <source>
        <dbReference type="Proteomes" id="UP000058925"/>
    </source>
</evidence>
<accession>A0A654M424</accession>
<feature type="region of interest" description="Disordered" evidence="2">
    <location>
        <begin position="1"/>
        <end position="36"/>
    </location>
</feature>
<proteinExistence type="predicted"/>
<organism evidence="3 4">
    <name type="scientific">Candidatus Nitrosocosmicus oleophilus</name>
    <dbReference type="NCBI Taxonomy" id="1353260"/>
    <lineage>
        <taxon>Archaea</taxon>
        <taxon>Nitrososphaerota</taxon>
        <taxon>Nitrososphaeria</taxon>
        <taxon>Nitrososphaerales</taxon>
        <taxon>Nitrososphaeraceae</taxon>
        <taxon>Candidatus Nitrosocosmicus</taxon>
    </lineage>
</organism>
<dbReference type="SUPFAM" id="SSF56349">
    <property type="entry name" value="DNA breaking-rejoining enzymes"/>
    <property type="match status" value="1"/>
</dbReference>
<keyword evidence="4" id="KW-1185">Reference proteome</keyword>
<name>A0A654M424_9ARCH</name>
<sequence length="324" mass="38207">MVRNDNNLSKYTLNDKYSEHNQNESSGCKRDEKDTLPNSVRFSNDDKFWNDFKIYLINEKHSQSSIRDKISYARRFYHVLEKNDASSLSLLTTDVKSHAMKALAALSKFIGMYDSWLTLIKKYNLKWSNGSGSLATFKTIFEDNGKDLKSMIDWIKKVSAILPDEYKNILLFNTLTGLRPDEAQKSIWLIKTKEKEYIDKERGILKHYQFPSIFLRQTKNAYVSVFNDQILEIAKRTPKRESYYNSLRKKIAIKNGYDMNMYYCRKVFATYFRNKGIEPEIIDLLQGRISSSVFVNHYYRPDINEIITKRIRPVLDELRNDLIQ</sequence>
<dbReference type="KEGG" id="taa:NMY3_03022"/>
<feature type="compositionally biased region" description="Basic and acidic residues" evidence="2">
    <location>
        <begin position="16"/>
        <end position="35"/>
    </location>
</feature>
<dbReference type="EMBL" id="CP012850">
    <property type="protein sequence ID" value="ALI37209.1"/>
    <property type="molecule type" value="Genomic_DNA"/>
</dbReference>
<evidence type="ECO:0008006" key="5">
    <source>
        <dbReference type="Google" id="ProtNLM"/>
    </source>
</evidence>
<dbReference type="AlphaFoldDB" id="A0A654M424"/>
<dbReference type="GO" id="GO:0006310">
    <property type="term" value="P:DNA recombination"/>
    <property type="evidence" value="ECO:0007669"/>
    <property type="project" value="UniProtKB-KW"/>
</dbReference>
<gene>
    <name evidence="3" type="ORF">NMY3_03022</name>
</gene>
<evidence type="ECO:0000256" key="1">
    <source>
        <dbReference type="ARBA" id="ARBA00023172"/>
    </source>
</evidence>
<dbReference type="GO" id="GO:0015074">
    <property type="term" value="P:DNA integration"/>
    <property type="evidence" value="ECO:0007669"/>
    <property type="project" value="InterPro"/>
</dbReference>
<keyword evidence="1" id="KW-0233">DNA recombination</keyword>
<dbReference type="InterPro" id="IPR013762">
    <property type="entry name" value="Integrase-like_cat_sf"/>
</dbReference>
<dbReference type="Gene3D" id="1.10.443.10">
    <property type="entry name" value="Intergrase catalytic core"/>
    <property type="match status" value="1"/>
</dbReference>
<reference evidence="4" key="1">
    <citation type="submission" date="2015-10" db="EMBL/GenBank/DDBJ databases">
        <title>Niche specialization of a soil ammonia-oxidizing archaeon, Candidatus Nitrosocosmicus oleophilus.</title>
        <authorList>
            <person name="Jung M.-Y."/>
            <person name="Rhee S.-K."/>
        </authorList>
    </citation>
    <scope>NUCLEOTIDE SEQUENCE [LARGE SCALE GENOMIC DNA]</scope>
    <source>
        <strain evidence="4">MY3</strain>
    </source>
</reference>
<dbReference type="GO" id="GO:0003677">
    <property type="term" value="F:DNA binding"/>
    <property type="evidence" value="ECO:0007669"/>
    <property type="project" value="InterPro"/>
</dbReference>
<evidence type="ECO:0000256" key="2">
    <source>
        <dbReference type="SAM" id="MobiDB-lite"/>
    </source>
</evidence>
<feature type="compositionally biased region" description="Polar residues" evidence="2">
    <location>
        <begin position="1"/>
        <end position="12"/>
    </location>
</feature>
<evidence type="ECO:0000313" key="3">
    <source>
        <dbReference type="EMBL" id="ALI37209.1"/>
    </source>
</evidence>
<dbReference type="Proteomes" id="UP000058925">
    <property type="component" value="Chromosome"/>
</dbReference>